<feature type="domain" description="Protein kinase" evidence="1">
    <location>
        <begin position="1"/>
        <end position="97"/>
    </location>
</feature>
<dbReference type="EMBL" id="CAADRA010001116">
    <property type="protein sequence ID" value="VFT81617.1"/>
    <property type="molecule type" value="Genomic_DNA"/>
</dbReference>
<dbReference type="PANTHER" id="PTHR44329:SF214">
    <property type="entry name" value="PROTEIN KINASE DOMAIN-CONTAINING PROTEIN"/>
    <property type="match status" value="1"/>
</dbReference>
<dbReference type="OrthoDB" id="71149at2759"/>
<dbReference type="GO" id="GO:0004674">
    <property type="term" value="F:protein serine/threonine kinase activity"/>
    <property type="evidence" value="ECO:0007669"/>
    <property type="project" value="TreeGrafter"/>
</dbReference>
<dbReference type="PROSITE" id="PS50011">
    <property type="entry name" value="PROTEIN_KINASE_DOM"/>
    <property type="match status" value="1"/>
</dbReference>
<dbReference type="Proteomes" id="UP000332933">
    <property type="component" value="Unassembled WGS sequence"/>
</dbReference>
<dbReference type="InterPro" id="IPR011009">
    <property type="entry name" value="Kinase-like_dom_sf"/>
</dbReference>
<dbReference type="Gene3D" id="1.10.510.10">
    <property type="entry name" value="Transferase(Phosphotransferase) domain 1"/>
    <property type="match status" value="1"/>
</dbReference>
<organism evidence="3 4">
    <name type="scientific">Aphanomyces stellatus</name>
    <dbReference type="NCBI Taxonomy" id="120398"/>
    <lineage>
        <taxon>Eukaryota</taxon>
        <taxon>Sar</taxon>
        <taxon>Stramenopiles</taxon>
        <taxon>Oomycota</taxon>
        <taxon>Saprolegniomycetes</taxon>
        <taxon>Saprolegniales</taxon>
        <taxon>Verrucalvaceae</taxon>
        <taxon>Aphanomyces</taxon>
    </lineage>
</organism>
<dbReference type="SUPFAM" id="SSF56112">
    <property type="entry name" value="Protein kinase-like (PK-like)"/>
    <property type="match status" value="1"/>
</dbReference>
<protein>
    <submittedName>
        <fullName evidence="3">Aste57867_4507 protein</fullName>
    </submittedName>
</protein>
<reference evidence="3 4" key="1">
    <citation type="submission" date="2019-03" db="EMBL/GenBank/DDBJ databases">
        <authorList>
            <person name="Gaulin E."/>
            <person name="Dumas B."/>
        </authorList>
    </citation>
    <scope>NUCLEOTIDE SEQUENCE [LARGE SCALE GENOMIC DNA]</scope>
    <source>
        <strain evidence="3">CBS 568.67</strain>
    </source>
</reference>
<evidence type="ECO:0000313" key="4">
    <source>
        <dbReference type="Proteomes" id="UP000332933"/>
    </source>
</evidence>
<dbReference type="PANTHER" id="PTHR44329">
    <property type="entry name" value="SERINE/THREONINE-PROTEIN KINASE TNNI3K-RELATED"/>
    <property type="match status" value="1"/>
</dbReference>
<dbReference type="GO" id="GO:0005524">
    <property type="term" value="F:ATP binding"/>
    <property type="evidence" value="ECO:0007669"/>
    <property type="project" value="InterPro"/>
</dbReference>
<proteinExistence type="predicted"/>
<name>A0A485KE07_9STRA</name>
<accession>A0A485KE07</accession>
<dbReference type="Pfam" id="PF00069">
    <property type="entry name" value="Pkinase"/>
    <property type="match status" value="1"/>
</dbReference>
<evidence type="ECO:0000313" key="3">
    <source>
        <dbReference type="EMBL" id="VFT81617.1"/>
    </source>
</evidence>
<keyword evidence="4" id="KW-1185">Reference proteome</keyword>
<evidence type="ECO:0000259" key="1">
    <source>
        <dbReference type="PROSITE" id="PS50011"/>
    </source>
</evidence>
<evidence type="ECO:0000313" key="2">
    <source>
        <dbReference type="EMBL" id="KAF0713124.1"/>
    </source>
</evidence>
<dbReference type="AlphaFoldDB" id="A0A485KE07"/>
<sequence length="101" mass="11636">MAPEMLLFKPYSSAVDIFSLGVVMSELDTHELPYYDASEAFETDEAIARQVIHHDLRPTFRSECPSWYRELAQRCMAIEPSARPTAPEVIYQLKTQLRECP</sequence>
<reference evidence="2" key="2">
    <citation type="submission" date="2019-06" db="EMBL/GenBank/DDBJ databases">
        <title>Genomics analysis of Aphanomyces spp. identifies a new class of oomycete effector associated with host adaptation.</title>
        <authorList>
            <person name="Gaulin E."/>
        </authorList>
    </citation>
    <scope>NUCLEOTIDE SEQUENCE</scope>
    <source>
        <strain evidence="2">CBS 578.67</strain>
    </source>
</reference>
<dbReference type="EMBL" id="VJMH01001116">
    <property type="protein sequence ID" value="KAF0713124.1"/>
    <property type="molecule type" value="Genomic_DNA"/>
</dbReference>
<dbReference type="InterPro" id="IPR051681">
    <property type="entry name" value="Ser/Thr_Kinases-Pseudokinases"/>
</dbReference>
<dbReference type="InterPro" id="IPR000719">
    <property type="entry name" value="Prot_kinase_dom"/>
</dbReference>
<gene>
    <name evidence="3" type="primary">Aste57867_4507</name>
    <name evidence="2" type="ORF">As57867_004494</name>
    <name evidence="3" type="ORF">ASTE57867_4507</name>
</gene>